<comment type="caution">
    <text evidence="1">The sequence shown here is derived from an EMBL/GenBank/DDBJ whole genome shotgun (WGS) entry which is preliminary data.</text>
</comment>
<evidence type="ECO:0000313" key="1">
    <source>
        <dbReference type="EMBL" id="KAJ1674537.1"/>
    </source>
</evidence>
<organism evidence="1 2">
    <name type="scientific">Spiromyces aspiralis</name>
    <dbReference type="NCBI Taxonomy" id="68401"/>
    <lineage>
        <taxon>Eukaryota</taxon>
        <taxon>Fungi</taxon>
        <taxon>Fungi incertae sedis</taxon>
        <taxon>Zoopagomycota</taxon>
        <taxon>Kickxellomycotina</taxon>
        <taxon>Kickxellomycetes</taxon>
        <taxon>Kickxellales</taxon>
        <taxon>Kickxellaceae</taxon>
        <taxon>Spiromyces</taxon>
    </lineage>
</organism>
<reference evidence="1" key="1">
    <citation type="submission" date="2022-06" db="EMBL/GenBank/DDBJ databases">
        <title>Phylogenomic reconstructions and comparative analyses of Kickxellomycotina fungi.</title>
        <authorList>
            <person name="Reynolds N.K."/>
            <person name="Stajich J.E."/>
            <person name="Barry K."/>
            <person name="Grigoriev I.V."/>
            <person name="Crous P."/>
            <person name="Smith M.E."/>
        </authorList>
    </citation>
    <scope>NUCLEOTIDE SEQUENCE</scope>
    <source>
        <strain evidence="1">RSA 2271</strain>
    </source>
</reference>
<gene>
    <name evidence="1" type="ORF">EV182_003081</name>
</gene>
<evidence type="ECO:0000313" key="2">
    <source>
        <dbReference type="Proteomes" id="UP001145114"/>
    </source>
</evidence>
<proteinExistence type="predicted"/>
<sequence>MKDAGAAASTDWIVRLCNGEDLDKTSGDESDEKKGGHCQLPDRPDTQGGDDEPASLDAVIPDTTPTSSAKRRKLSVAMVTNGSGQRCYQKTGGGTPSPMDGNDSENARADSSRQVSTPLKRKAASTPPSSRHSRDNGHVDTPPPPPQQQQQQQRKRAVKSLSNNVIYTGRSNDNCDACGQTGRFICCDACPRVFHFLCADPPLNEDDADTLKNWYCNQCRPVRPGPKRLDKHHILFRLYQGLEKRNPTMFAVSEAIRRQFEGVEAGKDGEYVNTLEVKPVKHQGDVTRNLRRLTDDRGEPLFCYRCNKSALHGLIIRCDYCSLPRMNKFRKEKVVDLTNEPLDAPNNGHIDIIDDDPNPVSQRYQLPDDPRVRYRVPASKIQHRFFAGLWRRREQRQQWRQLGGGEGDEPASSVESEEENVGEEVAARLREDEQQEQRQLRWRRRRRPATPEEVWDWLKSIVAFQHQVGRYLMQADPRFSEYSTLFDSFNKCDLPPPVPLEWQDFNLRLLSLAASQQTADSDKMQMEDSVTAQASISVAKGLSKSAEERPPTSESAAASCSLFLPHSSSTAAASPLRPQKS</sequence>
<dbReference type="Proteomes" id="UP001145114">
    <property type="component" value="Unassembled WGS sequence"/>
</dbReference>
<name>A0ACC1HEC0_9FUNG</name>
<keyword evidence="2" id="KW-1185">Reference proteome</keyword>
<protein>
    <submittedName>
        <fullName evidence="1">Uncharacterized protein</fullName>
    </submittedName>
</protein>
<dbReference type="EMBL" id="JAMZIH010005885">
    <property type="protein sequence ID" value="KAJ1674537.1"/>
    <property type="molecule type" value="Genomic_DNA"/>
</dbReference>
<accession>A0ACC1HEC0</accession>
<feature type="non-terminal residue" evidence="1">
    <location>
        <position position="581"/>
    </location>
</feature>